<evidence type="ECO:0000313" key="2">
    <source>
        <dbReference type="Proteomes" id="UP000887013"/>
    </source>
</evidence>
<name>A0A8X6P7U2_NEPPI</name>
<dbReference type="Proteomes" id="UP000887013">
    <property type="component" value="Unassembled WGS sequence"/>
</dbReference>
<keyword evidence="2" id="KW-1185">Reference proteome</keyword>
<dbReference type="OrthoDB" id="10530388at2759"/>
<dbReference type="AlphaFoldDB" id="A0A8X6P7U2"/>
<accession>A0A8X6P7U2</accession>
<dbReference type="EMBL" id="BMAW01112552">
    <property type="protein sequence ID" value="GFT53165.1"/>
    <property type="molecule type" value="Genomic_DNA"/>
</dbReference>
<organism evidence="1 2">
    <name type="scientific">Nephila pilipes</name>
    <name type="common">Giant wood spider</name>
    <name type="synonym">Nephila maculata</name>
    <dbReference type="NCBI Taxonomy" id="299642"/>
    <lineage>
        <taxon>Eukaryota</taxon>
        <taxon>Metazoa</taxon>
        <taxon>Ecdysozoa</taxon>
        <taxon>Arthropoda</taxon>
        <taxon>Chelicerata</taxon>
        <taxon>Arachnida</taxon>
        <taxon>Araneae</taxon>
        <taxon>Araneomorphae</taxon>
        <taxon>Entelegynae</taxon>
        <taxon>Araneoidea</taxon>
        <taxon>Nephilidae</taxon>
        <taxon>Nephila</taxon>
    </lineage>
</organism>
<proteinExistence type="predicted"/>
<sequence length="115" mass="12758">MLNIIYVLRATLQRPEFCETFQPAIIHQTQNSTLLWVPLPGSETGIRVSSRSITLSSGNSAHAFIYTHTHLTIHKSKTTAQFVVVAVALRPPPLAFSDRSDLLDIWSATIPCKKS</sequence>
<comment type="caution">
    <text evidence="1">The sequence shown here is derived from an EMBL/GenBank/DDBJ whole genome shotgun (WGS) entry which is preliminary data.</text>
</comment>
<protein>
    <submittedName>
        <fullName evidence="1">Uncharacterized protein</fullName>
    </submittedName>
</protein>
<reference evidence="1" key="1">
    <citation type="submission" date="2020-08" db="EMBL/GenBank/DDBJ databases">
        <title>Multicomponent nature underlies the extraordinary mechanical properties of spider dragline silk.</title>
        <authorList>
            <person name="Kono N."/>
            <person name="Nakamura H."/>
            <person name="Mori M."/>
            <person name="Yoshida Y."/>
            <person name="Ohtoshi R."/>
            <person name="Malay A.D."/>
            <person name="Moran D.A.P."/>
            <person name="Tomita M."/>
            <person name="Numata K."/>
            <person name="Arakawa K."/>
        </authorList>
    </citation>
    <scope>NUCLEOTIDE SEQUENCE</scope>
</reference>
<evidence type="ECO:0000313" key="1">
    <source>
        <dbReference type="EMBL" id="GFT53165.1"/>
    </source>
</evidence>
<gene>
    <name evidence="1" type="ORF">NPIL_423911</name>
</gene>